<dbReference type="EMBL" id="RXHU01000082">
    <property type="protein sequence ID" value="RTE05493.1"/>
    <property type="molecule type" value="Genomic_DNA"/>
</dbReference>
<name>A0A430J7I6_9BACL</name>
<dbReference type="Gene3D" id="2.40.10.370">
    <property type="entry name" value="Protein of unknown function DUF3599"/>
    <property type="match status" value="1"/>
</dbReference>
<evidence type="ECO:0000313" key="2">
    <source>
        <dbReference type="Proteomes" id="UP000276128"/>
    </source>
</evidence>
<gene>
    <name evidence="1" type="ORF">EJQ19_25050</name>
</gene>
<dbReference type="RefSeq" id="WP_126143965.1">
    <property type="nucleotide sequence ID" value="NZ_RXHU01000082.1"/>
</dbReference>
<sequence>MFRPNIQQMTTPIRISGAAEVDFCNWKGKSGSAVTEAGVSASHAFAEVVTWFRPEIKQYDRLLLNDDPFQVYEIIEAENVEMRNIWLILKVKRVDAINAMFSQSYTLFRYQTVKDEYNTPVGDQWNEVGSGKCLLSRKSIQADQEHPANVTEEAYILLVDLGVDISGGDLVEIAGAGKYRCSVPYQPIGSNHLEIQVEWSGPI</sequence>
<proteinExistence type="predicted"/>
<protein>
    <submittedName>
        <fullName evidence="1">Uncharacterized protein</fullName>
    </submittedName>
</protein>
<reference evidence="1 2" key="1">
    <citation type="submission" date="2018-12" db="EMBL/GenBank/DDBJ databases">
        <title>Bacillus ochoae sp. nov., Paenibacillus whitsoniae sp. nov., Paenibacillus spiritus sp. nov. Isolated from the Mars Exploration Rover during spacecraft assembly.</title>
        <authorList>
            <person name="Seuylemezian A."/>
            <person name="Vaishampayan P."/>
        </authorList>
    </citation>
    <scope>NUCLEOTIDE SEQUENCE [LARGE SCALE GENOMIC DNA]</scope>
    <source>
        <strain evidence="1 2">MER 54</strain>
    </source>
</reference>
<organism evidence="1 2">
    <name type="scientific">Paenibacillus whitsoniae</name>
    <dbReference type="NCBI Taxonomy" id="2496558"/>
    <lineage>
        <taxon>Bacteria</taxon>
        <taxon>Bacillati</taxon>
        <taxon>Bacillota</taxon>
        <taxon>Bacilli</taxon>
        <taxon>Bacillales</taxon>
        <taxon>Paenibacillaceae</taxon>
        <taxon>Paenibacillus</taxon>
    </lineage>
</organism>
<keyword evidence="2" id="KW-1185">Reference proteome</keyword>
<accession>A0A430J7I6</accession>
<comment type="caution">
    <text evidence="1">The sequence shown here is derived from an EMBL/GenBank/DDBJ whole genome shotgun (WGS) entry which is preliminary data.</text>
</comment>
<evidence type="ECO:0000313" key="1">
    <source>
        <dbReference type="EMBL" id="RTE05493.1"/>
    </source>
</evidence>
<dbReference type="InterPro" id="IPR038667">
    <property type="entry name" value="XkdH-like_sf"/>
</dbReference>
<dbReference type="AlphaFoldDB" id="A0A430J7I6"/>
<dbReference type="Proteomes" id="UP000276128">
    <property type="component" value="Unassembled WGS sequence"/>
</dbReference>
<dbReference type="OrthoDB" id="2087478at2"/>